<accession>A0ABR3G6I1</accession>
<protein>
    <submittedName>
        <fullName evidence="3">Golgi apyrase</fullName>
        <ecNumber evidence="3">3.6.1.5</ecNumber>
    </submittedName>
</protein>
<reference evidence="3 4" key="1">
    <citation type="submission" date="2024-02" db="EMBL/GenBank/DDBJ databases">
        <title>Discinaceae phylogenomics.</title>
        <authorList>
            <person name="Dirks A.C."/>
            <person name="James T.Y."/>
        </authorList>
    </citation>
    <scope>NUCLEOTIDE SEQUENCE [LARGE SCALE GENOMIC DNA]</scope>
    <source>
        <strain evidence="3 4">ACD0624</strain>
    </source>
</reference>
<dbReference type="EMBL" id="JBBBZM010000256">
    <property type="protein sequence ID" value="KAL0631390.1"/>
    <property type="molecule type" value="Genomic_DNA"/>
</dbReference>
<dbReference type="PANTHER" id="PTHR11782:SF121">
    <property type="entry name" value="NUCLEOSIDE-DIPHOSPHATASE MIG-23"/>
    <property type="match status" value="1"/>
</dbReference>
<name>A0ABR3G6I1_9PEZI</name>
<dbReference type="CDD" id="cd24003">
    <property type="entry name" value="ASKHA_NBD_GDA1_CD39_NTPase"/>
    <property type="match status" value="1"/>
</dbReference>
<dbReference type="Proteomes" id="UP001447188">
    <property type="component" value="Unassembled WGS sequence"/>
</dbReference>
<dbReference type="Gene3D" id="3.30.420.150">
    <property type="entry name" value="Exopolyphosphatase. Domain 2"/>
    <property type="match status" value="1"/>
</dbReference>
<keyword evidence="4" id="KW-1185">Reference proteome</keyword>
<evidence type="ECO:0000313" key="3">
    <source>
        <dbReference type="EMBL" id="KAL0631390.1"/>
    </source>
</evidence>
<evidence type="ECO:0000256" key="2">
    <source>
        <dbReference type="ARBA" id="ARBA00022801"/>
    </source>
</evidence>
<sequence length="649" mass="70747">MTNCELAHLSPYNCVVLDAGSSGTRVYVYQWETVAANVVPDVKIAAGWVTMKTKQGGIHKLAPKLQANPNLDRAVHLSEQIVVFETTTVITAATTKRVAAELDPLFLHAQKFLKLRGQDTAPLFLMATGGMRRLKQQDYDAFNILKSATINYMNKSVFKPSRFDTIRGEDEGLYGWVAANSVDRRFRDNLLPHGFMEMGGESAQIAVSLTRDQYLGYGGLLKGVEIGGRRYAVFSKTWPGIGVESAWRRHEENLRECGSALAYDPCLPNQFAYRLSGSDKIVVGTGNFPECLKETITLLGCPSDACADGRLCIYRGPGPQGPNPHGDRVGCLLRDPLTGNPFMRFNENQFRGASVYGRATHGVFAEVDPLVVIDDPFGAFWDRVTGLSGRNWGQLKADRPRERENDYKYLQKAFFMAGMIMSTLFFGFGIAMPAQAVAVGNALAIERAQRALYERLAAAQEAQEKADLAVEELSWQIAEGARAAEAARGIQDLRTANLTAVQNLPPVAATQAEIDAINNGPYRLATANTLQTSLDIAARLDDRRAAVLAANSAVEAANATLNDALAVTAGVPAKLDRVEQELIAKRAAADNARTMPQAGVHHPGQQGLYNDTRDADWTLGWVVLYATGNPVVTLSEHTWGGLTPFVPEE</sequence>
<dbReference type="GO" id="GO:0004050">
    <property type="term" value="F:apyrase activity"/>
    <property type="evidence" value="ECO:0007669"/>
    <property type="project" value="UniProtKB-EC"/>
</dbReference>
<comment type="similarity">
    <text evidence="1">Belongs to the GDA1/CD39 NTPase family.</text>
</comment>
<comment type="caution">
    <text evidence="3">The sequence shown here is derived from an EMBL/GenBank/DDBJ whole genome shotgun (WGS) entry which is preliminary data.</text>
</comment>
<dbReference type="EC" id="3.6.1.5" evidence="3"/>
<gene>
    <name evidence="3" type="primary">YND1_4</name>
    <name evidence="3" type="ORF">Q9L58_009745</name>
</gene>
<dbReference type="Gene3D" id="3.30.420.40">
    <property type="match status" value="1"/>
</dbReference>
<keyword evidence="2 3" id="KW-0378">Hydrolase</keyword>
<dbReference type="PANTHER" id="PTHR11782">
    <property type="entry name" value="ADENOSINE/GUANOSINE DIPHOSPHATASE"/>
    <property type="match status" value="1"/>
</dbReference>
<evidence type="ECO:0000256" key="1">
    <source>
        <dbReference type="ARBA" id="ARBA00009283"/>
    </source>
</evidence>
<dbReference type="InterPro" id="IPR000407">
    <property type="entry name" value="GDA1_CD39_NTPase"/>
</dbReference>
<proteinExistence type="inferred from homology"/>
<organism evidence="3 4">
    <name type="scientific">Discina gigas</name>
    <dbReference type="NCBI Taxonomy" id="1032678"/>
    <lineage>
        <taxon>Eukaryota</taxon>
        <taxon>Fungi</taxon>
        <taxon>Dikarya</taxon>
        <taxon>Ascomycota</taxon>
        <taxon>Pezizomycotina</taxon>
        <taxon>Pezizomycetes</taxon>
        <taxon>Pezizales</taxon>
        <taxon>Discinaceae</taxon>
        <taxon>Discina</taxon>
    </lineage>
</organism>
<evidence type="ECO:0000313" key="4">
    <source>
        <dbReference type="Proteomes" id="UP001447188"/>
    </source>
</evidence>
<dbReference type="Pfam" id="PF01150">
    <property type="entry name" value="GDA1_CD39"/>
    <property type="match status" value="1"/>
</dbReference>